<sequence>MQNICIGVITGPHFGSKVILAPAWAKYPYLCCSEGNSCRSRGQILHYINFKIPGYGSECGF</sequence>
<organism evidence="1 2">
    <name type="scientific">Solanum tuberosum</name>
    <name type="common">Potato</name>
    <dbReference type="NCBI Taxonomy" id="4113"/>
    <lineage>
        <taxon>Eukaryota</taxon>
        <taxon>Viridiplantae</taxon>
        <taxon>Streptophyta</taxon>
        <taxon>Embryophyta</taxon>
        <taxon>Tracheophyta</taxon>
        <taxon>Spermatophyta</taxon>
        <taxon>Magnoliopsida</taxon>
        <taxon>eudicotyledons</taxon>
        <taxon>Gunneridae</taxon>
        <taxon>Pentapetalae</taxon>
        <taxon>asterids</taxon>
        <taxon>lamiids</taxon>
        <taxon>Solanales</taxon>
        <taxon>Solanaceae</taxon>
        <taxon>Solanoideae</taxon>
        <taxon>Solaneae</taxon>
        <taxon>Solanum</taxon>
    </lineage>
</organism>
<accession>M1BPE9</accession>
<reference evidence="2" key="1">
    <citation type="journal article" date="2011" name="Nature">
        <title>Genome sequence and analysis of the tuber crop potato.</title>
        <authorList>
            <consortium name="The Potato Genome Sequencing Consortium"/>
        </authorList>
    </citation>
    <scope>NUCLEOTIDE SEQUENCE [LARGE SCALE GENOMIC DNA]</scope>
    <source>
        <strain evidence="2">cv. DM1-3 516 R44</strain>
    </source>
</reference>
<dbReference type="EnsemblPlants" id="PGSC0003DMT400049842">
    <property type="protein sequence ID" value="PGSC0003DMT400049842"/>
    <property type="gene ID" value="PGSC0003DMG400019364"/>
</dbReference>
<dbReference type="Proteomes" id="UP000011115">
    <property type="component" value="Unassembled WGS sequence"/>
</dbReference>
<evidence type="ECO:0000313" key="2">
    <source>
        <dbReference type="Proteomes" id="UP000011115"/>
    </source>
</evidence>
<dbReference type="PaxDb" id="4113-PGSC0003DMT400049842"/>
<dbReference type="InParanoid" id="M1BPE9"/>
<keyword evidence="2" id="KW-1185">Reference proteome</keyword>
<protein>
    <submittedName>
        <fullName evidence="1">Uncharacterized protein</fullName>
    </submittedName>
</protein>
<evidence type="ECO:0000313" key="1">
    <source>
        <dbReference type="EnsemblPlants" id="PGSC0003DMT400049842"/>
    </source>
</evidence>
<proteinExistence type="predicted"/>
<dbReference type="HOGENOM" id="CLU_2927223_0_0_1"/>
<reference evidence="1" key="2">
    <citation type="submission" date="2015-06" db="UniProtKB">
        <authorList>
            <consortium name="EnsemblPlants"/>
        </authorList>
    </citation>
    <scope>IDENTIFICATION</scope>
    <source>
        <strain evidence="1">DM1-3 516 R44</strain>
    </source>
</reference>
<name>M1BPE9_SOLTU</name>
<dbReference type="AlphaFoldDB" id="M1BPE9"/>
<dbReference type="Gramene" id="PGSC0003DMT400049842">
    <property type="protein sequence ID" value="PGSC0003DMT400049842"/>
    <property type="gene ID" value="PGSC0003DMG400019364"/>
</dbReference>